<dbReference type="Gene3D" id="3.40.50.12780">
    <property type="entry name" value="N-terminal domain of ligase-like"/>
    <property type="match status" value="1"/>
</dbReference>
<dbReference type="InterPro" id="IPR042099">
    <property type="entry name" value="ANL_N_sf"/>
</dbReference>
<dbReference type="Pfam" id="PF00501">
    <property type="entry name" value="AMP-binding"/>
    <property type="match status" value="1"/>
</dbReference>
<dbReference type="PANTHER" id="PTHR43201:SF5">
    <property type="entry name" value="MEDIUM-CHAIN ACYL-COA LIGASE ACSF2, MITOCHONDRIAL"/>
    <property type="match status" value="1"/>
</dbReference>
<gene>
    <name evidence="5" type="ORF">GCM10010529_24530</name>
</gene>
<proteinExistence type="inferred from homology"/>
<reference evidence="6" key="1">
    <citation type="journal article" date="2019" name="Int. J. Syst. Evol. Microbiol.">
        <title>The Global Catalogue of Microorganisms (GCM) 10K type strain sequencing project: providing services to taxonomists for standard genome sequencing and annotation.</title>
        <authorList>
            <consortium name="The Broad Institute Genomics Platform"/>
            <consortium name="The Broad Institute Genome Sequencing Center for Infectious Disease"/>
            <person name="Wu L."/>
            <person name="Ma J."/>
        </authorList>
    </citation>
    <scope>NUCLEOTIDE SEQUENCE [LARGE SCALE GENOMIC DNA]</scope>
    <source>
        <strain evidence="6">JCM 14309</strain>
    </source>
</reference>
<feature type="domain" description="AMP-dependent synthetase/ligase" evidence="3">
    <location>
        <begin position="54"/>
        <end position="224"/>
    </location>
</feature>
<comment type="similarity">
    <text evidence="1">Belongs to the ATP-dependent AMP-binding enzyme family.</text>
</comment>
<dbReference type="InterPro" id="IPR045851">
    <property type="entry name" value="AMP-bd_C_sf"/>
</dbReference>
<keyword evidence="2" id="KW-0436">Ligase</keyword>
<evidence type="ECO:0000256" key="2">
    <source>
        <dbReference type="ARBA" id="ARBA00022598"/>
    </source>
</evidence>
<keyword evidence="6" id="KW-1185">Reference proteome</keyword>
<dbReference type="InterPro" id="IPR025110">
    <property type="entry name" value="AMP-bd_C"/>
</dbReference>
<protein>
    <recommendedName>
        <fullName evidence="7">Acyl-CoA synthetase (AMP-forming)/AMP-acid ligase II</fullName>
    </recommendedName>
</protein>
<dbReference type="RefSeq" id="WP_344684265.1">
    <property type="nucleotide sequence ID" value="NZ_BAAAVT010000016.1"/>
</dbReference>
<evidence type="ECO:0000313" key="5">
    <source>
        <dbReference type="EMBL" id="GAA3071425.1"/>
    </source>
</evidence>
<dbReference type="Gene3D" id="3.30.300.30">
    <property type="match status" value="1"/>
</dbReference>
<dbReference type="Pfam" id="PF13193">
    <property type="entry name" value="AMP-binding_C"/>
    <property type="match status" value="1"/>
</dbReference>
<comment type="caution">
    <text evidence="5">The sequence shown here is derived from an EMBL/GenBank/DDBJ whole genome shotgun (WGS) entry which is preliminary data.</text>
</comment>
<feature type="domain" description="AMP-binding enzyme C-terminal" evidence="4">
    <location>
        <begin position="292"/>
        <end position="366"/>
    </location>
</feature>
<dbReference type="CDD" id="cd04433">
    <property type="entry name" value="AFD_class_I"/>
    <property type="match status" value="1"/>
</dbReference>
<evidence type="ECO:0000313" key="6">
    <source>
        <dbReference type="Proteomes" id="UP001500236"/>
    </source>
</evidence>
<evidence type="ECO:0008006" key="7">
    <source>
        <dbReference type="Google" id="ProtNLM"/>
    </source>
</evidence>
<evidence type="ECO:0000259" key="3">
    <source>
        <dbReference type="Pfam" id="PF00501"/>
    </source>
</evidence>
<dbReference type="EMBL" id="BAAAVT010000016">
    <property type="protein sequence ID" value="GAA3071425.1"/>
    <property type="molecule type" value="Genomic_DNA"/>
</dbReference>
<evidence type="ECO:0000256" key="1">
    <source>
        <dbReference type="ARBA" id="ARBA00006432"/>
    </source>
</evidence>
<dbReference type="SUPFAM" id="SSF56801">
    <property type="entry name" value="Acetyl-CoA synthetase-like"/>
    <property type="match status" value="1"/>
</dbReference>
<dbReference type="InterPro" id="IPR000873">
    <property type="entry name" value="AMP-dep_synth/lig_dom"/>
</dbReference>
<name>A0ABP6M1M5_9MICC</name>
<evidence type="ECO:0000259" key="4">
    <source>
        <dbReference type="Pfam" id="PF13193"/>
    </source>
</evidence>
<organism evidence="5 6">
    <name type="scientific">Nesterenkonia aethiopica</name>
    <dbReference type="NCBI Taxonomy" id="269144"/>
    <lineage>
        <taxon>Bacteria</taxon>
        <taxon>Bacillati</taxon>
        <taxon>Actinomycetota</taxon>
        <taxon>Actinomycetes</taxon>
        <taxon>Micrococcales</taxon>
        <taxon>Micrococcaceae</taxon>
        <taxon>Nesterenkonia</taxon>
    </lineage>
</organism>
<dbReference type="PANTHER" id="PTHR43201">
    <property type="entry name" value="ACYL-COA SYNTHETASE"/>
    <property type="match status" value="1"/>
</dbReference>
<dbReference type="Proteomes" id="UP001500236">
    <property type="component" value="Unassembled WGS sequence"/>
</dbReference>
<sequence>MSQAGASPTLRPLRGSDHRRVLADALAARAAGEVPLVGDERWSPEHWETLLRSVQRSPLPAGAAWASFTSGSTGRPRAILRSARSWEVSFSTVNATLGIQDDDAVLVPVHPVSSMATYAVAHAHHRGLRWSTPAGARLRSADLDGPTILHGTPVHLQETVELLESGAPTTLRAAFIGGARLGLGLAARARTLGLQVVTYFGAAELSLVAVDAGDGLRPIPEVEVEVHADTLWVRSEQTALDVLGEGGSFRRDGSWATVGDRAALSSEGILTLQGRADDAILTGGATVVPADVEAWLQGLPGVRAALVLGEPHPRLGQLVTACVEPTQEAALDARVLTEAARSGLSPAQRPRKWRLVAELPRTPSGKVRRLGPDEAFTLPLAAAPAATEAAR</sequence>
<accession>A0ABP6M1M5</accession>